<dbReference type="Pfam" id="PF10275">
    <property type="entry name" value="Peptidase_C65"/>
    <property type="match status" value="1"/>
</dbReference>
<evidence type="ECO:0000313" key="8">
    <source>
        <dbReference type="EMBL" id="KAG6505143.1"/>
    </source>
</evidence>
<evidence type="ECO:0000256" key="7">
    <source>
        <dbReference type="SAM" id="MobiDB-lite"/>
    </source>
</evidence>
<dbReference type="GO" id="GO:0005634">
    <property type="term" value="C:nucleus"/>
    <property type="evidence" value="ECO:0007669"/>
    <property type="project" value="TreeGrafter"/>
</dbReference>
<dbReference type="InterPro" id="IPR042468">
    <property type="entry name" value="Peptidase_C65_otubain_sub1"/>
</dbReference>
<gene>
    <name evidence="8" type="ORF">ZIOFF_037491</name>
</gene>
<feature type="region of interest" description="Disordered" evidence="7">
    <location>
        <begin position="1"/>
        <end position="89"/>
    </location>
</feature>
<feature type="compositionally biased region" description="Low complexity" evidence="7">
    <location>
        <begin position="64"/>
        <end position="77"/>
    </location>
</feature>
<dbReference type="PANTHER" id="PTHR12931:SF15">
    <property type="entry name" value="UBIQUITIN THIOESTERASE OTUBAIN-LIKE"/>
    <property type="match status" value="1"/>
</dbReference>
<keyword evidence="6" id="KW-0788">Thiol protease</keyword>
<feature type="compositionally biased region" description="Low complexity" evidence="7">
    <location>
        <begin position="14"/>
        <end position="55"/>
    </location>
</feature>
<dbReference type="GO" id="GO:0004843">
    <property type="term" value="F:cysteine-type deubiquitinase activity"/>
    <property type="evidence" value="ECO:0007669"/>
    <property type="project" value="UniProtKB-EC"/>
</dbReference>
<keyword evidence="9" id="KW-1185">Reference proteome</keyword>
<dbReference type="AlphaFoldDB" id="A0A8J5GBS4"/>
<dbReference type="GO" id="GO:0006508">
    <property type="term" value="P:proteolysis"/>
    <property type="evidence" value="ECO:0007669"/>
    <property type="project" value="UniProtKB-KW"/>
</dbReference>
<evidence type="ECO:0000256" key="6">
    <source>
        <dbReference type="ARBA" id="ARBA00022807"/>
    </source>
</evidence>
<dbReference type="Proteomes" id="UP000734854">
    <property type="component" value="Unassembled WGS sequence"/>
</dbReference>
<proteinExistence type="predicted"/>
<evidence type="ECO:0000256" key="5">
    <source>
        <dbReference type="ARBA" id="ARBA00022801"/>
    </source>
</evidence>
<keyword evidence="3" id="KW-0645">Protease</keyword>
<dbReference type="EMBL" id="JACMSC010000010">
    <property type="protein sequence ID" value="KAG6505143.1"/>
    <property type="molecule type" value="Genomic_DNA"/>
</dbReference>
<feature type="compositionally biased region" description="Basic and acidic residues" evidence="7">
    <location>
        <begin position="1"/>
        <end position="11"/>
    </location>
</feature>
<evidence type="ECO:0000313" key="9">
    <source>
        <dbReference type="Proteomes" id="UP000734854"/>
    </source>
</evidence>
<name>A0A8J5GBS4_ZINOF</name>
<dbReference type="SUPFAM" id="SSF54001">
    <property type="entry name" value="Cysteine proteinases"/>
    <property type="match status" value="1"/>
</dbReference>
<dbReference type="InterPro" id="IPR042467">
    <property type="entry name" value="Peptidase_C65_otubain_sub2"/>
</dbReference>
<dbReference type="GO" id="GO:0043130">
    <property type="term" value="F:ubiquitin binding"/>
    <property type="evidence" value="ECO:0007669"/>
    <property type="project" value="TreeGrafter"/>
</dbReference>
<keyword evidence="5" id="KW-0378">Hydrolase</keyword>
<dbReference type="Gene3D" id="3.30.200.60">
    <property type="entry name" value="Peptidase C65 Otubain, subdomain 1"/>
    <property type="match status" value="1"/>
</dbReference>
<protein>
    <recommendedName>
        <fullName evidence="2">ubiquitinyl hydrolase 1</fullName>
        <ecNumber evidence="2">3.4.19.12</ecNumber>
    </recommendedName>
</protein>
<accession>A0A8J5GBS4</accession>
<reference evidence="8 9" key="1">
    <citation type="submission" date="2020-08" db="EMBL/GenBank/DDBJ databases">
        <title>Plant Genome Project.</title>
        <authorList>
            <person name="Zhang R.-G."/>
        </authorList>
    </citation>
    <scope>NUCLEOTIDE SEQUENCE [LARGE SCALE GENOMIC DNA]</scope>
    <source>
        <tissue evidence="8">Rhizome</tissue>
    </source>
</reference>
<evidence type="ECO:0000256" key="3">
    <source>
        <dbReference type="ARBA" id="ARBA00022670"/>
    </source>
</evidence>
<evidence type="ECO:0000256" key="4">
    <source>
        <dbReference type="ARBA" id="ARBA00022786"/>
    </source>
</evidence>
<dbReference type="Gene3D" id="1.20.1300.20">
    <property type="entry name" value="Peptidase C65 Otubain, subdomain 2"/>
    <property type="match status" value="1"/>
</dbReference>
<sequence length="324" mass="36181">MASPPEREPKMRNSPSDSDSVTASAASSTSGDASDSVSPEEQPSAPAASSTSVSQEPSDDDAASISDCGDSSLSSLGNGEYAESDDDSGYLGDKQLLQDKYSRFRRAKGDDNCFFRAFMFAYLEHLLETQDKAQFDSAIEKVEHCRKTLKFGDPDYIAEDYFSVSRVTPDLLVLLMFKVFITMLDCIQRGNLSHEELLWKNNYRYVSNYLVFFLKIVASVELFSKAEFYKPFIAGFENLKLEKFCKSSVELMGECDQVRVKALTDALGVQLRIEHVVQSSNHSIIPQLQHHDYQPSASCGTAAEDRPPAITLLHRCGRYYILYP</sequence>
<dbReference type="InterPro" id="IPR019400">
    <property type="entry name" value="Peptidase_C65_otubain"/>
</dbReference>
<evidence type="ECO:0000256" key="1">
    <source>
        <dbReference type="ARBA" id="ARBA00000707"/>
    </source>
</evidence>
<comment type="catalytic activity">
    <reaction evidence="1">
        <text>Thiol-dependent hydrolysis of ester, thioester, amide, peptide and isopeptide bonds formed by the C-terminal Gly of ubiquitin (a 76-residue protein attached to proteins as an intracellular targeting signal).</text>
        <dbReference type="EC" id="3.4.19.12"/>
    </reaction>
</comment>
<dbReference type="EC" id="3.4.19.12" evidence="2"/>
<dbReference type="InterPro" id="IPR038765">
    <property type="entry name" value="Papain-like_cys_pep_sf"/>
</dbReference>
<evidence type="ECO:0000256" key="2">
    <source>
        <dbReference type="ARBA" id="ARBA00012759"/>
    </source>
</evidence>
<comment type="caution">
    <text evidence="8">The sequence shown here is derived from an EMBL/GenBank/DDBJ whole genome shotgun (WGS) entry which is preliminary data.</text>
</comment>
<dbReference type="PANTHER" id="PTHR12931">
    <property type="entry name" value="UBIQUITIN THIOLESTERASE PROTEIN OTUB"/>
    <property type="match status" value="1"/>
</dbReference>
<dbReference type="GO" id="GO:0071108">
    <property type="term" value="P:protein K48-linked deubiquitination"/>
    <property type="evidence" value="ECO:0007669"/>
    <property type="project" value="TreeGrafter"/>
</dbReference>
<organism evidence="8 9">
    <name type="scientific">Zingiber officinale</name>
    <name type="common">Ginger</name>
    <name type="synonym">Amomum zingiber</name>
    <dbReference type="NCBI Taxonomy" id="94328"/>
    <lineage>
        <taxon>Eukaryota</taxon>
        <taxon>Viridiplantae</taxon>
        <taxon>Streptophyta</taxon>
        <taxon>Embryophyta</taxon>
        <taxon>Tracheophyta</taxon>
        <taxon>Spermatophyta</taxon>
        <taxon>Magnoliopsida</taxon>
        <taxon>Liliopsida</taxon>
        <taxon>Zingiberales</taxon>
        <taxon>Zingiberaceae</taxon>
        <taxon>Zingiber</taxon>
    </lineage>
</organism>
<keyword evidence="4" id="KW-0833">Ubl conjugation pathway</keyword>